<evidence type="ECO:0000256" key="5">
    <source>
        <dbReference type="ARBA" id="ARBA00007417"/>
    </source>
</evidence>
<comment type="function">
    <text evidence="1 14">Converts 2,5-diamino-6-(ribosylamino)-4(3h)-pyrimidinone 5'-phosphate into 5-amino-6-(ribosylamino)-2,4(1h,3h)-pyrimidinedione 5'-phosphate.</text>
</comment>
<dbReference type="EC" id="1.1.1.193" evidence="14"/>
<dbReference type="PANTHER" id="PTHR38011:SF7">
    <property type="entry name" value="2,5-DIAMINO-6-RIBOSYLAMINO-4(3H)-PYRIMIDINONE 5'-PHOSPHATE REDUCTASE"/>
    <property type="match status" value="1"/>
</dbReference>
<dbReference type="InterPro" id="IPR004794">
    <property type="entry name" value="Eubact_RibD"/>
</dbReference>
<keyword evidence="7 14" id="KW-0479">Metal-binding</keyword>
<feature type="binding site" evidence="16">
    <location>
        <position position="207"/>
    </location>
    <ligand>
        <name>substrate</name>
    </ligand>
</feature>
<dbReference type="InterPro" id="IPR002734">
    <property type="entry name" value="RibDG_C"/>
</dbReference>
<dbReference type="GO" id="GO:0008270">
    <property type="term" value="F:zinc ion binding"/>
    <property type="evidence" value="ECO:0007669"/>
    <property type="project" value="InterPro"/>
</dbReference>
<evidence type="ECO:0000259" key="18">
    <source>
        <dbReference type="PROSITE" id="PS51747"/>
    </source>
</evidence>
<dbReference type="InterPro" id="IPR024072">
    <property type="entry name" value="DHFR-like_dom_sf"/>
</dbReference>
<dbReference type="Gene3D" id="3.40.430.10">
    <property type="entry name" value="Dihydrofolate Reductase, subunit A"/>
    <property type="match status" value="2"/>
</dbReference>
<dbReference type="SUPFAM" id="SSF53927">
    <property type="entry name" value="Cytidine deaminase-like"/>
    <property type="match status" value="1"/>
</dbReference>
<dbReference type="GO" id="GO:0008835">
    <property type="term" value="F:diaminohydroxyphosphoribosylaminopyrimidine deaminase activity"/>
    <property type="evidence" value="ECO:0007669"/>
    <property type="project" value="UniProtKB-EC"/>
</dbReference>
<feature type="binding site" evidence="16">
    <location>
        <position position="200"/>
    </location>
    <ligand>
        <name>NADP(+)</name>
        <dbReference type="ChEBI" id="CHEBI:58349"/>
    </ligand>
</feature>
<feature type="binding site" evidence="17">
    <location>
        <position position="51"/>
    </location>
    <ligand>
        <name>Zn(2+)</name>
        <dbReference type="ChEBI" id="CHEBI:29105"/>
        <note>catalytic</note>
    </ligand>
</feature>
<keyword evidence="6 14" id="KW-0686">Riboflavin biosynthesis</keyword>
<feature type="binding site" evidence="16">
    <location>
        <position position="264"/>
    </location>
    <ligand>
        <name>substrate</name>
    </ligand>
</feature>
<evidence type="ECO:0000256" key="4">
    <source>
        <dbReference type="ARBA" id="ARBA00005259"/>
    </source>
</evidence>
<dbReference type="NCBIfam" id="TIGR00326">
    <property type="entry name" value="eubact_ribD"/>
    <property type="match status" value="1"/>
</dbReference>
<dbReference type="SUPFAM" id="SSF53597">
    <property type="entry name" value="Dihydrofolate reductase-like"/>
    <property type="match status" value="1"/>
</dbReference>
<comment type="cofactor">
    <cofactor evidence="14 17">
        <name>Zn(2+)</name>
        <dbReference type="ChEBI" id="CHEBI:29105"/>
    </cofactor>
    <text evidence="14 17">Binds 1 zinc ion.</text>
</comment>
<feature type="binding site" evidence="17">
    <location>
        <position position="85"/>
    </location>
    <ligand>
        <name>Zn(2+)</name>
        <dbReference type="ChEBI" id="CHEBI:29105"/>
        <note>catalytic</note>
    </ligand>
</feature>
<dbReference type="RefSeq" id="WP_065673817.1">
    <property type="nucleotide sequence ID" value="NZ_LYSN01000024.1"/>
</dbReference>
<feature type="binding site" evidence="17">
    <location>
        <position position="76"/>
    </location>
    <ligand>
        <name>Zn(2+)</name>
        <dbReference type="ChEBI" id="CHEBI:29105"/>
        <note>catalytic</note>
    </ligand>
</feature>
<evidence type="ECO:0000256" key="10">
    <source>
        <dbReference type="ARBA" id="ARBA00023002"/>
    </source>
</evidence>
<comment type="similarity">
    <text evidence="5 14">In the C-terminal section; belongs to the HTP reductase family.</text>
</comment>
<evidence type="ECO:0000313" key="20">
    <source>
        <dbReference type="Proteomes" id="UP000259211"/>
    </source>
</evidence>
<dbReference type="UniPathway" id="UPA00275">
    <property type="reaction ID" value="UER00401"/>
</dbReference>
<proteinExistence type="inferred from homology"/>
<comment type="catalytic activity">
    <reaction evidence="12 14">
        <text>5-amino-6-(5-phospho-D-ribitylamino)uracil + NADP(+) = 5-amino-6-(5-phospho-D-ribosylamino)uracil + NADPH + H(+)</text>
        <dbReference type="Rhea" id="RHEA:17845"/>
        <dbReference type="ChEBI" id="CHEBI:15378"/>
        <dbReference type="ChEBI" id="CHEBI:57783"/>
        <dbReference type="ChEBI" id="CHEBI:58349"/>
        <dbReference type="ChEBI" id="CHEBI:58421"/>
        <dbReference type="ChEBI" id="CHEBI:58453"/>
        <dbReference type="EC" id="1.1.1.193"/>
    </reaction>
</comment>
<evidence type="ECO:0000256" key="6">
    <source>
        <dbReference type="ARBA" id="ARBA00022619"/>
    </source>
</evidence>
<reference evidence="19 20" key="1">
    <citation type="submission" date="2017-07" db="EMBL/GenBank/DDBJ databases">
        <authorList>
            <person name="Sun Z.S."/>
            <person name="Albrecht U."/>
            <person name="Echele G."/>
            <person name="Lee C.C."/>
        </authorList>
    </citation>
    <scope>NUCLEOTIDE SEQUENCE [LARGE SCALE GENOMIC DNA]</scope>
    <source>
        <strain evidence="19 20">P16-029</strain>
    </source>
</reference>
<feature type="active site" description="Proton donor" evidence="15">
    <location>
        <position position="53"/>
    </location>
</feature>
<evidence type="ECO:0000256" key="8">
    <source>
        <dbReference type="ARBA" id="ARBA00022833"/>
    </source>
</evidence>
<sequence>MDQRWDDAMTLALNLATNSPCPDPNPRVGCVIVADGQVVGQGWHHGAGTSHAEVEALHQAGDAARGATAVVTLEPCNHTGRTGPCSHALREAGVSRVVIAQSDPNPVAVGGEQFLRTNGVEVVTGVLSEAAMALNADWTFSQIHRRPRVCWKYAATLDGRSAAPDGTSQWITGEEARHQVQIGRSRCGAIVVGTGTALADDPRLTVRLSEVTCQPLRVVVGMRDLPAGCHLHDDSAETLQIRSHDPVEVLDVLWHRGIHRVWLEGGPRLAGAFLAAGLVDEVVAHIAPTVLGDGRAAVIDPTVTTLTLAHHFVIDDVRRLGPDIQIRAHHE</sequence>
<evidence type="ECO:0000256" key="2">
    <source>
        <dbReference type="ARBA" id="ARBA00004882"/>
    </source>
</evidence>
<dbReference type="PANTHER" id="PTHR38011">
    <property type="entry name" value="DIHYDROFOLATE REDUCTASE FAMILY PROTEIN (AFU_ORTHOLOGUE AFUA_8G06820)"/>
    <property type="match status" value="1"/>
</dbReference>
<feature type="binding site" evidence="16">
    <location>
        <position position="204"/>
    </location>
    <ligand>
        <name>substrate</name>
    </ligand>
</feature>
<dbReference type="PIRSF" id="PIRSF006769">
    <property type="entry name" value="RibD"/>
    <property type="match status" value="1"/>
</dbReference>
<evidence type="ECO:0000256" key="15">
    <source>
        <dbReference type="PIRSR" id="PIRSR006769-1"/>
    </source>
</evidence>
<evidence type="ECO:0000256" key="14">
    <source>
        <dbReference type="PIRNR" id="PIRNR006769"/>
    </source>
</evidence>
<feature type="binding site" evidence="16">
    <location>
        <position position="170"/>
    </location>
    <ligand>
        <name>NADP(+)</name>
        <dbReference type="ChEBI" id="CHEBI:58349"/>
    </ligand>
</feature>
<evidence type="ECO:0000256" key="1">
    <source>
        <dbReference type="ARBA" id="ARBA00002151"/>
    </source>
</evidence>
<dbReference type="GO" id="GO:0008703">
    <property type="term" value="F:5-amino-6-(5-phosphoribosylamino)uracil reductase activity"/>
    <property type="evidence" value="ECO:0007669"/>
    <property type="project" value="UniProtKB-EC"/>
</dbReference>
<keyword evidence="8 14" id="KW-0862">Zinc</keyword>
<feature type="binding site" evidence="16">
    <location>
        <position position="184"/>
    </location>
    <ligand>
        <name>substrate</name>
    </ligand>
</feature>
<evidence type="ECO:0000256" key="9">
    <source>
        <dbReference type="ARBA" id="ARBA00022857"/>
    </source>
</evidence>
<dbReference type="InterPro" id="IPR002125">
    <property type="entry name" value="CMP_dCMP_dom"/>
</dbReference>
<dbReference type="EC" id="3.5.4.26" evidence="14"/>
<organism evidence="19 20">
    <name type="scientific">Cutibacterium avidum</name>
    <dbReference type="NCBI Taxonomy" id="33010"/>
    <lineage>
        <taxon>Bacteria</taxon>
        <taxon>Bacillati</taxon>
        <taxon>Actinomycetota</taxon>
        <taxon>Actinomycetes</taxon>
        <taxon>Propionibacteriales</taxon>
        <taxon>Propionibacteriaceae</taxon>
        <taxon>Cutibacterium</taxon>
    </lineage>
</organism>
<keyword evidence="10 14" id="KW-0560">Oxidoreductase</keyword>
<feature type="binding site" evidence="16">
    <location>
        <position position="154"/>
    </location>
    <ligand>
        <name>NADP(+)</name>
        <dbReference type="ChEBI" id="CHEBI:58349"/>
    </ligand>
</feature>
<evidence type="ECO:0000256" key="7">
    <source>
        <dbReference type="ARBA" id="ARBA00022723"/>
    </source>
</evidence>
<evidence type="ECO:0000256" key="3">
    <source>
        <dbReference type="ARBA" id="ARBA00004910"/>
    </source>
</evidence>
<keyword evidence="9 14" id="KW-0521">NADP</keyword>
<keyword evidence="14" id="KW-0378">Hydrolase</keyword>
<evidence type="ECO:0000256" key="13">
    <source>
        <dbReference type="ARBA" id="ARBA00049886"/>
    </source>
</evidence>
<dbReference type="InterPro" id="IPR050765">
    <property type="entry name" value="Riboflavin_Biosynth_HTPR"/>
</dbReference>
<comment type="caution">
    <text evidence="19">The sequence shown here is derived from an EMBL/GenBank/DDBJ whole genome shotgun (WGS) entry which is preliminary data.</text>
</comment>
<comment type="pathway">
    <text evidence="3 14">Cofactor biosynthesis; riboflavin biosynthesis; 5-amino-6-(D-ribitylamino)uracil from GTP: step 3/4.</text>
</comment>
<feature type="binding site" evidence="16">
    <location>
        <position position="168"/>
    </location>
    <ligand>
        <name>substrate</name>
    </ligand>
</feature>
<dbReference type="Pfam" id="PF01872">
    <property type="entry name" value="RibD_C"/>
    <property type="match status" value="1"/>
</dbReference>
<feature type="binding site" evidence="16">
    <location>
        <begin position="266"/>
        <end position="272"/>
    </location>
    <ligand>
        <name>NADP(+)</name>
        <dbReference type="ChEBI" id="CHEBI:58349"/>
    </ligand>
</feature>
<feature type="domain" description="CMP/dCMP-type deaminase" evidence="18">
    <location>
        <begin position="3"/>
        <end position="123"/>
    </location>
</feature>
<dbReference type="GO" id="GO:0009231">
    <property type="term" value="P:riboflavin biosynthetic process"/>
    <property type="evidence" value="ECO:0007669"/>
    <property type="project" value="UniProtKB-UniPathway"/>
</dbReference>
<dbReference type="EMBL" id="NOWI01000009">
    <property type="protein sequence ID" value="RFT42943.1"/>
    <property type="molecule type" value="Genomic_DNA"/>
</dbReference>
<accession>A0A3E2DDA2</accession>
<gene>
    <name evidence="19" type="primary">ribD</name>
    <name evidence="19" type="ORF">CHT91_10345</name>
</gene>
<dbReference type="Proteomes" id="UP000259211">
    <property type="component" value="Unassembled WGS sequence"/>
</dbReference>
<dbReference type="PROSITE" id="PS51747">
    <property type="entry name" value="CYT_DCMP_DEAMINASES_2"/>
    <property type="match status" value="1"/>
</dbReference>
<evidence type="ECO:0000256" key="17">
    <source>
        <dbReference type="PIRSR" id="PIRSR006769-3"/>
    </source>
</evidence>
<comment type="pathway">
    <text evidence="2 14">Cofactor biosynthesis; riboflavin biosynthesis; 5-amino-6-(D-ribitylamino)uracil from GTP: step 2/4.</text>
</comment>
<evidence type="ECO:0000313" key="19">
    <source>
        <dbReference type="EMBL" id="RFT42943.1"/>
    </source>
</evidence>
<dbReference type="CDD" id="cd01284">
    <property type="entry name" value="Riboflavin_deaminase-reductase"/>
    <property type="match status" value="1"/>
</dbReference>
<evidence type="ECO:0000256" key="12">
    <source>
        <dbReference type="ARBA" id="ARBA00049861"/>
    </source>
</evidence>
<dbReference type="Gene3D" id="3.40.140.10">
    <property type="entry name" value="Cytidine Deaminase, domain 2"/>
    <property type="match status" value="1"/>
</dbReference>
<dbReference type="AlphaFoldDB" id="A0A3E2DDA2"/>
<evidence type="ECO:0000256" key="16">
    <source>
        <dbReference type="PIRSR" id="PIRSR006769-2"/>
    </source>
</evidence>
<name>A0A3E2DDA2_9ACTN</name>
<dbReference type="InterPro" id="IPR016193">
    <property type="entry name" value="Cytidine_deaminase-like"/>
</dbReference>
<dbReference type="Pfam" id="PF00383">
    <property type="entry name" value="dCMP_cyt_deam_1"/>
    <property type="match status" value="1"/>
</dbReference>
<keyword evidence="11" id="KW-0511">Multifunctional enzyme</keyword>
<comment type="similarity">
    <text evidence="4 14">In the N-terminal section; belongs to the cytidine and deoxycytidylate deaminase family.</text>
</comment>
<evidence type="ECO:0000256" key="11">
    <source>
        <dbReference type="ARBA" id="ARBA00023268"/>
    </source>
</evidence>
<dbReference type="PROSITE" id="PS00903">
    <property type="entry name" value="CYT_DCMP_DEAMINASES_1"/>
    <property type="match status" value="1"/>
</dbReference>
<dbReference type="InterPro" id="IPR016192">
    <property type="entry name" value="APOBEC/CMP_deaminase_Zn-bd"/>
</dbReference>
<feature type="binding site" evidence="16">
    <location>
        <position position="196"/>
    </location>
    <ligand>
        <name>NADP(+)</name>
        <dbReference type="ChEBI" id="CHEBI:58349"/>
    </ligand>
</feature>
<protein>
    <recommendedName>
        <fullName evidence="14">Riboflavin biosynthesis protein RibD</fullName>
    </recommendedName>
    <domain>
        <recommendedName>
            <fullName evidence="14">Diaminohydroxyphosphoribosylaminopyrimidine deaminase</fullName>
            <shortName evidence="14">DRAP deaminase</shortName>
            <ecNumber evidence="14">3.5.4.26</ecNumber>
        </recommendedName>
        <alternativeName>
            <fullName evidence="14">Riboflavin-specific deaminase</fullName>
        </alternativeName>
    </domain>
    <domain>
        <recommendedName>
            <fullName evidence="14">5-amino-6-(5-phosphoribosylamino)uracil reductase</fullName>
            <ecNumber evidence="14">1.1.1.193</ecNumber>
        </recommendedName>
        <alternativeName>
            <fullName evidence="14">HTP reductase</fullName>
        </alternativeName>
    </domain>
</protein>
<comment type="catalytic activity">
    <reaction evidence="13 14">
        <text>2,5-diamino-6-hydroxy-4-(5-phosphoribosylamino)-pyrimidine + H2O + H(+) = 5-amino-6-(5-phospho-D-ribosylamino)uracil + NH4(+)</text>
        <dbReference type="Rhea" id="RHEA:21868"/>
        <dbReference type="ChEBI" id="CHEBI:15377"/>
        <dbReference type="ChEBI" id="CHEBI:15378"/>
        <dbReference type="ChEBI" id="CHEBI:28938"/>
        <dbReference type="ChEBI" id="CHEBI:58453"/>
        <dbReference type="ChEBI" id="CHEBI:58614"/>
        <dbReference type="EC" id="3.5.4.26"/>
    </reaction>
</comment>